<dbReference type="RefSeq" id="WP_422921159.1">
    <property type="nucleotide sequence ID" value="NZ_JAMZEJ010000011.1"/>
</dbReference>
<dbReference type="InterPro" id="IPR057666">
    <property type="entry name" value="DrpA_SLOG"/>
</dbReference>
<dbReference type="Pfam" id="PF21102">
    <property type="entry name" value="DprA_N"/>
    <property type="match status" value="1"/>
</dbReference>
<dbReference type="Gene3D" id="1.10.10.10">
    <property type="entry name" value="Winged helix-like DNA-binding domain superfamily/Winged helix DNA-binding domain"/>
    <property type="match status" value="1"/>
</dbReference>
<comment type="caution">
    <text evidence="4">The sequence shown here is derived from an EMBL/GenBank/DDBJ whole genome shotgun (WGS) entry which is preliminary data.</text>
</comment>
<gene>
    <name evidence="4" type="primary">dprA</name>
    <name evidence="4" type="ORF">NFI88_16350</name>
</gene>
<dbReference type="PANTHER" id="PTHR43022">
    <property type="entry name" value="PROTEIN SMF"/>
    <property type="match status" value="1"/>
</dbReference>
<dbReference type="PANTHER" id="PTHR43022:SF1">
    <property type="entry name" value="PROTEIN SMF"/>
    <property type="match status" value="1"/>
</dbReference>
<organism evidence="4 5">
    <name type="scientific">Rhizosaccharibacter radicis</name>
    <dbReference type="NCBI Taxonomy" id="2782605"/>
    <lineage>
        <taxon>Bacteria</taxon>
        <taxon>Pseudomonadati</taxon>
        <taxon>Pseudomonadota</taxon>
        <taxon>Alphaproteobacteria</taxon>
        <taxon>Acetobacterales</taxon>
        <taxon>Acetobacteraceae</taxon>
        <taxon>Rhizosaccharibacter</taxon>
    </lineage>
</organism>
<sequence>MSPAAEGHADRPLLLGALRLSRCEGVGPVTFRRLMQRFPTAEEAIDALPELARRGGRDRGLAIASPGDAERELDALEQAGGRLLLLGGPDYPPLLAQLPDAPPVLSVLGDPAVLRRRGVAIVGARNASAAGMRMAEMLAADLAAAGLVVVSGLARGIDGAAHRATLPFGPTVAAIAGGLDQPYPPEHAGLQNEIAARGCVLTEAPLGTAPQSRHFPRRNRIIVGVSLGCVVVEASPRSGSLITAGLARDYHRELFAVPGSPLDPRSAGPNGLIREGATLVEGAADVLRHLPELLPDLGPTGFAEGRNGWGADGPEAWTQLGEVRRAVLPLLGPTPVPVDDLVRRCQFSTSAVLTVLTELELAGRVESLPGNRVSLLAAAARAV</sequence>
<evidence type="ECO:0000313" key="5">
    <source>
        <dbReference type="Proteomes" id="UP001524547"/>
    </source>
</evidence>
<proteinExistence type="inferred from homology"/>
<dbReference type="Pfam" id="PF02481">
    <property type="entry name" value="DNA_processg_A"/>
    <property type="match status" value="1"/>
</dbReference>
<evidence type="ECO:0000259" key="2">
    <source>
        <dbReference type="Pfam" id="PF02481"/>
    </source>
</evidence>
<dbReference type="Proteomes" id="UP001524547">
    <property type="component" value="Unassembled WGS sequence"/>
</dbReference>
<dbReference type="Pfam" id="PF17782">
    <property type="entry name" value="WHD_DprA"/>
    <property type="match status" value="1"/>
</dbReference>
<dbReference type="InterPro" id="IPR041614">
    <property type="entry name" value="DprA_WH"/>
</dbReference>
<evidence type="ECO:0000259" key="3">
    <source>
        <dbReference type="Pfam" id="PF17782"/>
    </source>
</evidence>
<keyword evidence="5" id="KW-1185">Reference proteome</keyword>
<reference evidence="4 5" key="1">
    <citation type="submission" date="2022-06" db="EMBL/GenBank/DDBJ databases">
        <title>Rhizosaccharibacter gen. nov. sp. nov. KSS12, endophytic bacteria isolated from sugarcane.</title>
        <authorList>
            <person name="Pitiwittayakul N."/>
        </authorList>
    </citation>
    <scope>NUCLEOTIDE SEQUENCE [LARGE SCALE GENOMIC DNA]</scope>
    <source>
        <strain evidence="4 5">KSS12</strain>
    </source>
</reference>
<name>A0ABT1W1T8_9PROT</name>
<accession>A0ABT1W1T8</accession>
<evidence type="ECO:0000256" key="1">
    <source>
        <dbReference type="ARBA" id="ARBA00006525"/>
    </source>
</evidence>
<dbReference type="Gene3D" id="3.40.50.450">
    <property type="match status" value="1"/>
</dbReference>
<dbReference type="EMBL" id="JAMZEJ010000011">
    <property type="protein sequence ID" value="MCQ8242405.1"/>
    <property type="molecule type" value="Genomic_DNA"/>
</dbReference>
<dbReference type="InterPro" id="IPR036388">
    <property type="entry name" value="WH-like_DNA-bd_sf"/>
</dbReference>
<dbReference type="NCBIfam" id="TIGR00732">
    <property type="entry name" value="dprA"/>
    <property type="match status" value="1"/>
</dbReference>
<evidence type="ECO:0000313" key="4">
    <source>
        <dbReference type="EMBL" id="MCQ8242405.1"/>
    </source>
</evidence>
<comment type="similarity">
    <text evidence="1">Belongs to the DprA/Smf family.</text>
</comment>
<feature type="domain" description="Smf/DprA SLOG" evidence="2">
    <location>
        <begin position="84"/>
        <end position="290"/>
    </location>
</feature>
<dbReference type="SUPFAM" id="SSF102405">
    <property type="entry name" value="MCP/YpsA-like"/>
    <property type="match status" value="1"/>
</dbReference>
<feature type="domain" description="DprA winged helix" evidence="3">
    <location>
        <begin position="319"/>
        <end position="371"/>
    </location>
</feature>
<protein>
    <submittedName>
        <fullName evidence="4">DNA-processing protein DprA</fullName>
    </submittedName>
</protein>
<dbReference type="InterPro" id="IPR003488">
    <property type="entry name" value="DprA"/>
</dbReference>